<sequence length="352" mass="39331">MAKEISTKFSVDLSLVISSSLEAVRAIRKREQAEKEAEFQRAIANGLSYEEQIKIRQEQLVEEKKSFLSESSYIASLEKSIAETKRLNRFNKYRLKYAESLGSLGAGKINEEQYLSILENQLGRVTDPDLRLEIQGDISAAETQVKTYNDTILSNQVKKAKYDGTKSVLDAIIARINGARVNALINNNEDEVTAYDLTLSALQSQLSTVLIQDSITDFQVKSSTRGTNPIEKLNFMNSQMQGANADTPIKIGERTFTSAQQFWSLERDNFLAGNSEVFGNFFEELQVSQKNVISVNTSKFGYPTQSILDETILTFKDLSSRPEMAPFLNRIEITQASVMTDAVDKLATAINA</sequence>
<gene>
    <name evidence="1" type="ORF">LCGC14_2750090</name>
</gene>
<evidence type="ECO:0000313" key="1">
    <source>
        <dbReference type="EMBL" id="KKK87752.1"/>
    </source>
</evidence>
<organism evidence="1">
    <name type="scientific">marine sediment metagenome</name>
    <dbReference type="NCBI Taxonomy" id="412755"/>
    <lineage>
        <taxon>unclassified sequences</taxon>
        <taxon>metagenomes</taxon>
        <taxon>ecological metagenomes</taxon>
    </lineage>
</organism>
<proteinExistence type="predicted"/>
<feature type="non-terminal residue" evidence="1">
    <location>
        <position position="352"/>
    </location>
</feature>
<accession>A0A0F8Z1Y2</accession>
<protein>
    <submittedName>
        <fullName evidence="1">Uncharacterized protein</fullName>
    </submittedName>
</protein>
<dbReference type="EMBL" id="LAZR01050260">
    <property type="protein sequence ID" value="KKK87752.1"/>
    <property type="molecule type" value="Genomic_DNA"/>
</dbReference>
<reference evidence="1" key="1">
    <citation type="journal article" date="2015" name="Nature">
        <title>Complex archaea that bridge the gap between prokaryotes and eukaryotes.</title>
        <authorList>
            <person name="Spang A."/>
            <person name="Saw J.H."/>
            <person name="Jorgensen S.L."/>
            <person name="Zaremba-Niedzwiedzka K."/>
            <person name="Martijn J."/>
            <person name="Lind A.E."/>
            <person name="van Eijk R."/>
            <person name="Schleper C."/>
            <person name="Guy L."/>
            <person name="Ettema T.J."/>
        </authorList>
    </citation>
    <scope>NUCLEOTIDE SEQUENCE</scope>
</reference>
<comment type="caution">
    <text evidence="1">The sequence shown here is derived from an EMBL/GenBank/DDBJ whole genome shotgun (WGS) entry which is preliminary data.</text>
</comment>
<dbReference type="AlphaFoldDB" id="A0A0F8Z1Y2"/>
<name>A0A0F8Z1Y2_9ZZZZ</name>